<name>A0ABY0H4Z2_9PEZI</name>
<dbReference type="Proteomes" id="UP000294003">
    <property type="component" value="Unassembled WGS sequence"/>
</dbReference>
<organism evidence="2 3">
    <name type="scientific">Monosporascus cannonballus</name>
    <dbReference type="NCBI Taxonomy" id="155416"/>
    <lineage>
        <taxon>Eukaryota</taxon>
        <taxon>Fungi</taxon>
        <taxon>Dikarya</taxon>
        <taxon>Ascomycota</taxon>
        <taxon>Pezizomycotina</taxon>
        <taxon>Sordariomycetes</taxon>
        <taxon>Xylariomycetidae</taxon>
        <taxon>Xylariales</taxon>
        <taxon>Xylariales incertae sedis</taxon>
        <taxon>Monosporascus</taxon>
    </lineage>
</organism>
<reference evidence="2 3" key="1">
    <citation type="submission" date="2018-06" db="EMBL/GenBank/DDBJ databases">
        <title>Complete Genomes of Monosporascus.</title>
        <authorList>
            <person name="Robinson A.J."/>
            <person name="Natvig D.O."/>
        </authorList>
    </citation>
    <scope>NUCLEOTIDE SEQUENCE [LARGE SCALE GENOMIC DNA]</scope>
    <source>
        <strain evidence="2 3">CBS 609.92</strain>
    </source>
</reference>
<evidence type="ECO:0000256" key="1">
    <source>
        <dbReference type="SAM" id="MobiDB-lite"/>
    </source>
</evidence>
<keyword evidence="3" id="KW-1185">Reference proteome</keyword>
<feature type="compositionally biased region" description="Acidic residues" evidence="1">
    <location>
        <begin position="141"/>
        <end position="158"/>
    </location>
</feature>
<evidence type="ECO:0000313" key="2">
    <source>
        <dbReference type="EMBL" id="RYO84960.1"/>
    </source>
</evidence>
<feature type="region of interest" description="Disordered" evidence="1">
    <location>
        <begin position="177"/>
        <end position="199"/>
    </location>
</feature>
<evidence type="ECO:0000313" key="3">
    <source>
        <dbReference type="Proteomes" id="UP000294003"/>
    </source>
</evidence>
<gene>
    <name evidence="2" type="ORF">DL762_005425</name>
</gene>
<feature type="compositionally biased region" description="Basic and acidic residues" evidence="1">
    <location>
        <begin position="189"/>
        <end position="199"/>
    </location>
</feature>
<proteinExistence type="predicted"/>
<accession>A0ABY0H4Z2</accession>
<comment type="caution">
    <text evidence="2">The sequence shown here is derived from an EMBL/GenBank/DDBJ whole genome shotgun (WGS) entry which is preliminary data.</text>
</comment>
<feature type="region of interest" description="Disordered" evidence="1">
    <location>
        <begin position="24"/>
        <end position="65"/>
    </location>
</feature>
<feature type="region of interest" description="Disordered" evidence="1">
    <location>
        <begin position="133"/>
        <end position="160"/>
    </location>
</feature>
<protein>
    <submittedName>
        <fullName evidence="2">Uncharacterized protein</fullName>
    </submittedName>
</protein>
<dbReference type="EMBL" id="QJNS01000148">
    <property type="protein sequence ID" value="RYO84960.1"/>
    <property type="molecule type" value="Genomic_DNA"/>
</dbReference>
<sequence length="199" mass="22801">MTTFQFSSPLQLYYRCYHHHHHHHCRRRNSNSSNDDDNDDDNNNNNKMPGRYNGRSARLAQAYRPRWARQLSDTRRRVARAQELRDKAASRLLAAAPADHARLERSCRIASGRLDAAYRQFAMLVARNSVGESTRLREEAQANDDDDEDEDEEEEGDDSTCSLFLSCLRLLIAENGGGPFSTIPDLEDLEPRHPESSMP</sequence>